<dbReference type="InterPro" id="IPR036322">
    <property type="entry name" value="WD40_repeat_dom_sf"/>
</dbReference>
<dbReference type="Proteomes" id="UP000225706">
    <property type="component" value="Unassembled WGS sequence"/>
</dbReference>
<feature type="coiled-coil region" evidence="4">
    <location>
        <begin position="468"/>
        <end position="495"/>
    </location>
</feature>
<keyword evidence="1 3" id="KW-0853">WD repeat</keyword>
<feature type="coiled-coil region" evidence="4">
    <location>
        <begin position="108"/>
        <end position="135"/>
    </location>
</feature>
<dbReference type="InterPro" id="IPR015943">
    <property type="entry name" value="WD40/YVTN_repeat-like_dom_sf"/>
</dbReference>
<protein>
    <submittedName>
        <fullName evidence="5">Uncharacterized protein</fullName>
    </submittedName>
</protein>
<gene>
    <name evidence="5" type="ORF">AWC38_SpisGene15235</name>
</gene>
<dbReference type="SUPFAM" id="SSF50978">
    <property type="entry name" value="WD40 repeat-like"/>
    <property type="match status" value="1"/>
</dbReference>
<dbReference type="PROSITE" id="PS50082">
    <property type="entry name" value="WD_REPEATS_2"/>
    <property type="match status" value="1"/>
</dbReference>
<evidence type="ECO:0000313" key="6">
    <source>
        <dbReference type="Proteomes" id="UP000225706"/>
    </source>
</evidence>
<dbReference type="Gene3D" id="2.130.10.10">
    <property type="entry name" value="YVTN repeat-like/Quinoprotein amine dehydrogenase"/>
    <property type="match status" value="2"/>
</dbReference>
<feature type="coiled-coil region" evidence="4">
    <location>
        <begin position="1090"/>
        <end position="1117"/>
    </location>
</feature>
<dbReference type="SUPFAM" id="SSF63829">
    <property type="entry name" value="Calcium-dependent phosphotriesterase"/>
    <property type="match status" value="1"/>
</dbReference>
<dbReference type="PANTHER" id="PTHR22838">
    <property type="entry name" value="WD REPEAT PROTEIN 26-RELATED"/>
    <property type="match status" value="1"/>
</dbReference>
<evidence type="ECO:0000256" key="3">
    <source>
        <dbReference type="PROSITE-ProRule" id="PRU00221"/>
    </source>
</evidence>
<dbReference type="PANTHER" id="PTHR22838:SF0">
    <property type="entry name" value="WD REPEAT-CONTAINING PROTEIN 26"/>
    <property type="match status" value="1"/>
</dbReference>
<feature type="repeat" description="WD" evidence="3">
    <location>
        <begin position="1613"/>
        <end position="1645"/>
    </location>
</feature>
<keyword evidence="4" id="KW-0175">Coiled coil</keyword>
<organism evidence="5 6">
    <name type="scientific">Stylophora pistillata</name>
    <name type="common">Smooth cauliflower coral</name>
    <dbReference type="NCBI Taxonomy" id="50429"/>
    <lineage>
        <taxon>Eukaryota</taxon>
        <taxon>Metazoa</taxon>
        <taxon>Cnidaria</taxon>
        <taxon>Anthozoa</taxon>
        <taxon>Hexacorallia</taxon>
        <taxon>Scleractinia</taxon>
        <taxon>Astrocoeniina</taxon>
        <taxon>Pocilloporidae</taxon>
        <taxon>Stylophora</taxon>
    </lineage>
</organism>
<dbReference type="EMBL" id="LSMT01000321">
    <property type="protein sequence ID" value="PFX20347.1"/>
    <property type="molecule type" value="Genomic_DNA"/>
</dbReference>
<dbReference type="InterPro" id="IPR001680">
    <property type="entry name" value="WD40_rpt"/>
</dbReference>
<reference evidence="6" key="1">
    <citation type="journal article" date="2017" name="bioRxiv">
        <title>Comparative analysis of the genomes of Stylophora pistillata and Acropora digitifera provides evidence for extensive differences between species of corals.</title>
        <authorList>
            <person name="Voolstra C.R."/>
            <person name="Li Y."/>
            <person name="Liew Y.J."/>
            <person name="Baumgarten S."/>
            <person name="Zoccola D."/>
            <person name="Flot J.-F."/>
            <person name="Tambutte S."/>
            <person name="Allemand D."/>
            <person name="Aranda M."/>
        </authorList>
    </citation>
    <scope>NUCLEOTIDE SEQUENCE [LARGE SCALE GENOMIC DNA]</scope>
</reference>
<proteinExistence type="predicted"/>
<dbReference type="InterPro" id="IPR051350">
    <property type="entry name" value="WD_repeat-ST_regulator"/>
</dbReference>
<keyword evidence="2" id="KW-0677">Repeat</keyword>
<accession>A0A2B4RVJ8</accession>
<dbReference type="SMART" id="SM00320">
    <property type="entry name" value="WD40"/>
    <property type="match status" value="4"/>
</dbReference>
<evidence type="ECO:0000256" key="1">
    <source>
        <dbReference type="ARBA" id="ARBA00022574"/>
    </source>
</evidence>
<evidence type="ECO:0000256" key="4">
    <source>
        <dbReference type="SAM" id="Coils"/>
    </source>
</evidence>
<sequence length="1700" mass="199119">MEIACSDFSVCNIAIITAIRYLEGRLSLILQREPPMDLKPAQIPRLKDDRTDKVEDLLEDLLERDMVLGLTEELKWKVNLSIESVLRRMKEFENVTVEHKVKSIVKTNFELKDELESWQRAVLREERELKQEKLEYEVKSKFKQVMDLRKKLKAELGHASKDEIVFLVRLKRALILDVAFIRECMAGLEEKLSLEVKHLEPKLREEVELLLQRGCVPEYELIGRNPGLEIDQPEVKLKKGLKLPVDRVHESQNKIACLEELLRILETGHRRQELDQEESNFKQKLEFLLERERGSPHEMQYRDYQVLKFVLDQERRWKGELQERKENPVAFLIERNRELEHKRKDVHVNREQELGREWIAETWKAWTLLSKCEGELTSTELAWVRNRFHELEQLEVNLTAEEELESLLIKEGRLYDEVTSNSEPSVRQFDRIMEGLVDDFQLSQIFSTTEGKFKSYQLPTEDLIGFFYGSKQREIEESKKKLETLKERKPELIHEMEMELNRKRDHEVKGAQCWTAWVENELMPQGRENLMMKKYRWLRLNMLTSKLKKQLEQGLERELDRVRNTSMAYSARSREYGRGIGNGVWELYLRVLEKEIMEMNPYLVGEFLHGSFKYEEYTNFLEGLHDVESIVNEDILICHSPGGKWVLEANGFQKNHILRKRNGELSCDHETPQRAIEKVTHFSFTNDDSYLVYLTDNGLLHALSLDTGSRMKEFENVTVEHKVKSIVKTNFELKDELESWQRAVFREERELKQEKLEYEVKSKFKQVMDLRKKLKAELGHASKDEIVFLVRLKRALILDVAFIRECMAGLEEKLSLEVKHLEPKLRGEVELLLQRGRVPEYELIGRNPGLEIDQPEVKLKKGLKLPVDRVHELQNKIACIEELVRILETGHRRQELDQEESNFKQKLEFLLERERGSPHEMQYRDYQVLKFVLDQERRWKGELQERKENPVAFLIERNRELEHKRKDVHVNREQELGREWIAETWKAWTLLSKCEGELTSTELAWVRNRFHELEQLEVNLTAEEELESLLIKEGRLYDELTSNSEPSVRQFDRIMEGLVDDFQLSQIFSTTEGKFKSYQLPTEDLIGFFYGSKQREIEESKKKLETLKERKPELIHEMEMELNRKRDHEVKGAQCWTAWVENELMPQGRENLMMKKYRWLRLNMLTSKLKKQLEQGLERELDRVRNTSMAYSARSREYGRGIGNGVWELYLRVLEKEIMEMNPYLVAEFLHGSFKYEEYTNFLEGLHDVESIVNEDILICHSPGGKWVLEANGFQKNHILRKRNGELSCDHETPQRAIEKVTHFSFTNDDSYLVYLTDNGLLHALSLDTGTVLTSVSNNNVVYFTWQCECGYFFRSDTEEKAILFSDLFSPFKFIPASLVELAVPEKTIAAVFYSTNTVLAVSSDLKVSFWQTPEAKDGFSFSFISQFLLDRPGLEVKNCALSPNGQHIAINQGSRLMLYTFKDFSLAETDTVFIEEFGYTVSCIAFSGDSASLLLCIQAFRSFTRGDVWDVVGKFVSSSVKSQKLVAVECCRLSSDKQEVILCGQYQIEIWKYGESSCHLLTTIHVENIHHSLRFSQCIVSSDNQLLVCCIGNTILIYRRNASNVNSSKRVLHGHLCKVEFCRFLKENRYLISYGIDGKVFLWDTSGQEDRCKAVGFTKIPVDTVVCMAVSPDEEKIVCFSSINLMCLVKLCNLKSFSQ</sequence>
<keyword evidence="6" id="KW-1185">Reference proteome</keyword>
<evidence type="ECO:0000256" key="2">
    <source>
        <dbReference type="ARBA" id="ARBA00022737"/>
    </source>
</evidence>
<name>A0A2B4RVJ8_STYPI</name>
<evidence type="ECO:0000313" key="5">
    <source>
        <dbReference type="EMBL" id="PFX20347.1"/>
    </source>
</evidence>
<comment type="caution">
    <text evidence="5">The sequence shown here is derived from an EMBL/GenBank/DDBJ whole genome shotgun (WGS) entry which is preliminary data.</text>
</comment>